<dbReference type="EMBL" id="FM211192">
    <property type="protein sequence ID" value="CAR72551.1"/>
    <property type="molecule type" value="Genomic_DNA"/>
</dbReference>
<reference evidence="1 2" key="1">
    <citation type="journal article" date="2009" name="Nat. Genet.">
        <title>Comparative genomic and phylogeographic analysis of Mycobacterium leprae.</title>
        <authorList>
            <person name="Monot M."/>
            <person name="Honore N."/>
            <person name="Garnier T."/>
            <person name="Zidane N."/>
            <person name="Sherafi D."/>
            <person name="Paniz-Mondolfi A."/>
            <person name="Matsuoka M."/>
            <person name="Taylor G.M."/>
            <person name="Donoghue H.D."/>
            <person name="Bouwman A."/>
            <person name="Mays S."/>
            <person name="Watson C."/>
            <person name="Lockwood D."/>
            <person name="Khamispour A."/>
            <person name="Dowlati Y."/>
            <person name="Jianping S."/>
            <person name="Rea T.H."/>
            <person name="Vera-Cabrera L."/>
            <person name="Stefani M.M."/>
            <person name="Banu S."/>
            <person name="Macdonald M."/>
            <person name="Sapkota B.R."/>
            <person name="Spencer J.S."/>
            <person name="Thomas J."/>
            <person name="Harshman K."/>
            <person name="Singh P."/>
            <person name="Busso P."/>
            <person name="Gattiker A."/>
            <person name="Rougemont J."/>
            <person name="Brennan P.J."/>
            <person name="Cole S.T."/>
        </authorList>
    </citation>
    <scope>NUCLEOTIDE SEQUENCE [LARGE SCALE GENOMIC DNA]</scope>
    <source>
        <strain evidence="2">Br4923</strain>
    </source>
</reference>
<accession>A0A0H3MWH9</accession>
<dbReference type="HOGENOM" id="CLU_127583_1_0_11"/>
<evidence type="ECO:0000313" key="2">
    <source>
        <dbReference type="Proteomes" id="UP000006900"/>
    </source>
</evidence>
<dbReference type="AlphaFoldDB" id="A0A0H3MWH9"/>
<evidence type="ECO:0000313" key="1">
    <source>
        <dbReference type="EMBL" id="CAR72551.1"/>
    </source>
</evidence>
<dbReference type="Pfam" id="PF10783">
    <property type="entry name" value="DUF2599"/>
    <property type="match status" value="1"/>
</dbReference>
<dbReference type="InterPro" id="IPR019719">
    <property type="entry name" value="DUF2599"/>
</dbReference>
<organism evidence="1 2">
    <name type="scientific">Mycobacterium leprae (strain Br4923)</name>
    <dbReference type="NCBI Taxonomy" id="561304"/>
    <lineage>
        <taxon>Bacteria</taxon>
        <taxon>Bacillati</taxon>
        <taxon>Actinomycetota</taxon>
        <taxon>Actinomycetes</taxon>
        <taxon>Mycobacteriales</taxon>
        <taxon>Mycobacteriaceae</taxon>
        <taxon>Mycobacterium</taxon>
    </lineage>
</organism>
<dbReference type="KEGG" id="mlb:MLBr02452"/>
<protein>
    <submittedName>
        <fullName evidence="1">Uncharacterized protein</fullName>
    </submittedName>
</protein>
<gene>
    <name evidence="1" type="ordered locus">MLBr02452</name>
</gene>
<sequence>MSSPLSPLYVLPFVDHTKWTRWRSLISLQAYSNLFGRTSAMQPDVAAGDEAWGDVLTLSPDADTADMHAQFICHGQFAEFVQPSNTSSNLEPWRPVVDDSEIFAAGCHPGISEGIQQADEGPR</sequence>
<dbReference type="Proteomes" id="UP000006900">
    <property type="component" value="Chromosome"/>
</dbReference>
<name>A0A0H3MWH9_MYCLB</name>
<proteinExistence type="predicted"/>